<organism evidence="2 3">
    <name type="scientific">Trueperella bonasi</name>
    <dbReference type="NCBI Taxonomy" id="312286"/>
    <lineage>
        <taxon>Bacteria</taxon>
        <taxon>Bacillati</taxon>
        <taxon>Actinomycetota</taxon>
        <taxon>Actinomycetes</taxon>
        <taxon>Actinomycetales</taxon>
        <taxon>Actinomycetaceae</taxon>
        <taxon>Trueperella</taxon>
    </lineage>
</organism>
<dbReference type="EMBL" id="JAUSQX010000001">
    <property type="protein sequence ID" value="MDP9806039.1"/>
    <property type="molecule type" value="Genomic_DNA"/>
</dbReference>
<name>A0ABT9NFB6_9ACTO</name>
<dbReference type="PANTHER" id="PTHR33361">
    <property type="entry name" value="GLR0591 PROTEIN"/>
    <property type="match status" value="1"/>
</dbReference>
<evidence type="ECO:0000313" key="2">
    <source>
        <dbReference type="EMBL" id="MDP9806039.1"/>
    </source>
</evidence>
<dbReference type="RefSeq" id="WP_307682283.1">
    <property type="nucleotide sequence ID" value="NZ_JAUSQX010000001.1"/>
</dbReference>
<dbReference type="Proteomes" id="UP001243212">
    <property type="component" value="Unassembled WGS sequence"/>
</dbReference>
<comment type="caution">
    <text evidence="2">The sequence shown here is derived from an EMBL/GenBank/DDBJ whole genome shotgun (WGS) entry which is preliminary data.</text>
</comment>
<dbReference type="Pfam" id="PF05960">
    <property type="entry name" value="DUF885"/>
    <property type="match status" value="1"/>
</dbReference>
<dbReference type="PANTHER" id="PTHR33361:SF2">
    <property type="entry name" value="DUF885 DOMAIN-CONTAINING PROTEIN"/>
    <property type="match status" value="1"/>
</dbReference>
<evidence type="ECO:0000256" key="1">
    <source>
        <dbReference type="SAM" id="MobiDB-lite"/>
    </source>
</evidence>
<reference evidence="2 3" key="1">
    <citation type="submission" date="2023-07" db="EMBL/GenBank/DDBJ databases">
        <title>Sequencing the genomes of 1000 actinobacteria strains.</title>
        <authorList>
            <person name="Klenk H.-P."/>
        </authorList>
    </citation>
    <scope>NUCLEOTIDE SEQUENCE [LARGE SCALE GENOMIC DNA]</scope>
    <source>
        <strain evidence="2 3">DSM 17163</strain>
    </source>
</reference>
<evidence type="ECO:0000313" key="3">
    <source>
        <dbReference type="Proteomes" id="UP001243212"/>
    </source>
</evidence>
<protein>
    <submittedName>
        <fullName evidence="2">Uncharacterized protein (DUF885 family)</fullName>
    </submittedName>
</protein>
<gene>
    <name evidence="2" type="ORF">J2S70_000621</name>
</gene>
<dbReference type="InterPro" id="IPR010281">
    <property type="entry name" value="DUF885"/>
</dbReference>
<accession>A0ABT9NFB6</accession>
<feature type="region of interest" description="Disordered" evidence="1">
    <location>
        <begin position="37"/>
        <end position="56"/>
    </location>
</feature>
<sequence>MASTDNNFARPMSPLDERANRYVLDLLACTPELVTSLGQGDADEREYSDYSPAGEQEMADLKRATLADIRTLEPLDEVDEVTKAALTDDLELELEYFERGEIGDINVIASPLQGIHEIFDNMRQETPEDWELILGRLTNVDKALGGWKETLEARADSGPPQAAQQIHLAIGQAESLAADDSKLVALAREGAQVAPNLAEKLLEASMGARAAYSELADFLRKNILPTGVANEAFGRERYEPRIRKFTGARIDVDETYEWGLAELARIVSEQEAVAKELYGSGVSVTEAMDRLNTDPAYQLQGTEALQEWMQSTSDRALDDLHGTHFDIPEQLRKLECMIAPSGTGAIYYTGPTDDFSRGGRMWWSVPDGTDTFHTWQEKTTVYHEGVPGHHLQIGMATYLKDTLNDWRRNLSWNSGHGEGWALYAEGLMAELGYHEDPADYMGVLDSERLRATRVALDIGFHLGKPSPVGYEHINPTWNREVAWQFLQDNVAMDRSFLAFELNRYLGWAGQAPSYKVGHRIWKQLRTDAEKQPGFDLKAWHMAALSLGSVGLDVMRDALARMDADA</sequence>
<proteinExistence type="predicted"/>
<keyword evidence="3" id="KW-1185">Reference proteome</keyword>